<gene>
    <name evidence="2" type="ORF">BJ085DRAFT_31613</name>
</gene>
<proteinExistence type="predicted"/>
<reference evidence="3" key="1">
    <citation type="journal article" date="2018" name="Nat. Microbiol.">
        <title>Leveraging single-cell genomics to expand the fungal tree of life.</title>
        <authorList>
            <person name="Ahrendt S.R."/>
            <person name="Quandt C.A."/>
            <person name="Ciobanu D."/>
            <person name="Clum A."/>
            <person name="Salamov A."/>
            <person name="Andreopoulos B."/>
            <person name="Cheng J.F."/>
            <person name="Woyke T."/>
            <person name="Pelin A."/>
            <person name="Henrissat B."/>
            <person name="Reynolds N.K."/>
            <person name="Benny G.L."/>
            <person name="Smith M.E."/>
            <person name="James T.Y."/>
            <person name="Grigoriev I.V."/>
        </authorList>
    </citation>
    <scope>NUCLEOTIDE SEQUENCE [LARGE SCALE GENOMIC DNA]</scope>
    <source>
        <strain evidence="3">RSA 468</strain>
    </source>
</reference>
<feature type="compositionally biased region" description="Low complexity" evidence="1">
    <location>
        <begin position="12"/>
        <end position="31"/>
    </location>
</feature>
<feature type="compositionally biased region" description="Pro residues" evidence="1">
    <location>
        <begin position="246"/>
        <end position="255"/>
    </location>
</feature>
<feature type="region of interest" description="Disordered" evidence="1">
    <location>
        <begin position="338"/>
        <end position="365"/>
    </location>
</feature>
<sequence length="687" mass="73898">MPRLHRPELRPPTRSSPSSPPALATKSSPALVSTLGVSDPDGDDAPPPYSSLFADSIDPTKRPPHSSPATFRPKPRGRPFDSFVPTPTAAEAPAALADSHSTVPVSNDHLFYGRIQELEDLVSSVQHTLYSQTRAYRDVTSQLSEINQALSRIRPPSPAAVGVDSPLESPTLPVDAPTTPLPSSKPFTAHSTPGKTTPQANHLNAYTVNIEDANNDDNDNDGDNDDDDDDDVLLRTLLNDLDLSFTPPPTTPTPRPRARITRPSPPLSTRRSSLAGEPDDDEAYSRINNMLQSLIDNASEAIQNTSMPTLDAQDIALAEKHDEYLSAYGKQLAVARAPGLGSSPHRQATGPGTSPMGEEAEAESTVTDLEDLLMDSDSGSTSDPLATDNVEVQFWCKVVKKSQVIQESLGKLRPGRTPAEDLVLSEHQLQNSFMMPLMTAASPHQPLPSPFSPTISANAKYSNDQSPTTSRASVGTLRTSLRRSLIGTKLPFDSSPAPKHPAPSPTASAYRLLRRRRTMPTRSDGDSTLASVAATPSTADDLMIASLRRSSEAGALVDLAYGGEVGAPRDTTRNFVTMLYWTLLFTIGAILLDSFICNVAGHQVLGLIDQIHAGQEEGGDGVDCISDDESERETIAKAPSHFPLNDEVDANPIVTEPSAEGYDPLRHIIDAYPSDFEDNLIIEELEE</sequence>
<accession>A0A4P9ZRP1</accession>
<feature type="compositionally biased region" description="Low complexity" evidence="1">
    <location>
        <begin position="234"/>
        <end position="243"/>
    </location>
</feature>
<feature type="compositionally biased region" description="Acidic residues" evidence="1">
    <location>
        <begin position="213"/>
        <end position="231"/>
    </location>
</feature>
<keyword evidence="3" id="KW-1185">Reference proteome</keyword>
<organism evidence="2 3">
    <name type="scientific">Dimargaris cristalligena</name>
    <dbReference type="NCBI Taxonomy" id="215637"/>
    <lineage>
        <taxon>Eukaryota</taxon>
        <taxon>Fungi</taxon>
        <taxon>Fungi incertae sedis</taxon>
        <taxon>Zoopagomycota</taxon>
        <taxon>Kickxellomycotina</taxon>
        <taxon>Dimargaritomycetes</taxon>
        <taxon>Dimargaritales</taxon>
        <taxon>Dimargaritaceae</taxon>
        <taxon>Dimargaris</taxon>
    </lineage>
</organism>
<dbReference type="EMBL" id="ML002724">
    <property type="protein sequence ID" value="RKP36077.1"/>
    <property type="molecule type" value="Genomic_DNA"/>
</dbReference>
<evidence type="ECO:0000313" key="2">
    <source>
        <dbReference type="EMBL" id="RKP36077.1"/>
    </source>
</evidence>
<feature type="region of interest" description="Disordered" evidence="1">
    <location>
        <begin position="1"/>
        <end position="82"/>
    </location>
</feature>
<name>A0A4P9ZRP1_9FUNG</name>
<evidence type="ECO:0000256" key="1">
    <source>
        <dbReference type="SAM" id="MobiDB-lite"/>
    </source>
</evidence>
<dbReference type="OrthoDB" id="2418712at2759"/>
<feature type="compositionally biased region" description="Polar residues" evidence="1">
    <location>
        <begin position="181"/>
        <end position="207"/>
    </location>
</feature>
<dbReference type="AlphaFoldDB" id="A0A4P9ZRP1"/>
<dbReference type="Proteomes" id="UP000268162">
    <property type="component" value="Unassembled WGS sequence"/>
</dbReference>
<feature type="compositionally biased region" description="Basic and acidic residues" evidence="1">
    <location>
        <begin position="1"/>
        <end position="11"/>
    </location>
</feature>
<protein>
    <submittedName>
        <fullName evidence="2">Uncharacterized protein</fullName>
    </submittedName>
</protein>
<feature type="region of interest" description="Disordered" evidence="1">
    <location>
        <begin position="155"/>
        <end position="282"/>
    </location>
</feature>
<evidence type="ECO:0000313" key="3">
    <source>
        <dbReference type="Proteomes" id="UP000268162"/>
    </source>
</evidence>